<dbReference type="PANTHER" id="PTHR43433:SF1">
    <property type="entry name" value="BLL5160 PROTEIN"/>
    <property type="match status" value="1"/>
</dbReference>
<accession>A0A173LHN8</accession>
<reference evidence="3 4" key="1">
    <citation type="submission" date="2016-06" db="EMBL/GenBank/DDBJ databases">
        <title>Complete genome sequence of a saline-alkali tolerant type strain Dietzia timorensis ID05-A0528T.</title>
        <authorList>
            <person name="Wu X."/>
        </authorList>
    </citation>
    <scope>NUCLEOTIDE SEQUENCE [LARGE SCALE GENOMIC DNA]</scope>
    <source>
        <strain evidence="3 4">ID05-A0528</strain>
    </source>
</reference>
<feature type="domain" description="AB hydrolase-1" evidence="2">
    <location>
        <begin position="49"/>
        <end position="161"/>
    </location>
</feature>
<dbReference type="STRING" id="499555.BJL86_0160"/>
<dbReference type="Proteomes" id="UP000186104">
    <property type="component" value="Chromosome"/>
</dbReference>
<dbReference type="AlphaFoldDB" id="A0A173LHN8"/>
<evidence type="ECO:0000313" key="3">
    <source>
        <dbReference type="EMBL" id="ANI90971.1"/>
    </source>
</evidence>
<dbReference type="RefSeq" id="WP_067475343.1">
    <property type="nucleotide sequence ID" value="NZ_CP015961.1"/>
</dbReference>
<dbReference type="OrthoDB" id="8957634at2"/>
<proteinExistence type="predicted"/>
<dbReference type="KEGG" id="dtm:BJL86_0160"/>
<dbReference type="Pfam" id="PF00561">
    <property type="entry name" value="Abhydrolase_1"/>
    <property type="match status" value="1"/>
</dbReference>
<name>A0A173LHN8_9ACTN</name>
<dbReference type="EMBL" id="CP015961">
    <property type="protein sequence ID" value="ANI90971.1"/>
    <property type="molecule type" value="Genomic_DNA"/>
</dbReference>
<dbReference type="InterPro" id="IPR029058">
    <property type="entry name" value="AB_hydrolase_fold"/>
</dbReference>
<dbReference type="Gene3D" id="3.40.50.1820">
    <property type="entry name" value="alpha/beta hydrolase"/>
    <property type="match status" value="1"/>
</dbReference>
<dbReference type="InterPro" id="IPR000073">
    <property type="entry name" value="AB_hydrolase_1"/>
</dbReference>
<evidence type="ECO:0000256" key="1">
    <source>
        <dbReference type="SAM" id="MobiDB-lite"/>
    </source>
</evidence>
<dbReference type="InterPro" id="IPR050471">
    <property type="entry name" value="AB_hydrolase"/>
</dbReference>
<gene>
    <name evidence="3" type="ORF">BJL86_0160</name>
</gene>
<sequence>MSAKDITVETVPHPQLGSWEVGLRRSLPTPHNNPGYDGGAGTSSGGSAPRVLLIGGTGQTIDTWRPVEKALAAADYEVVAYASRGIVPSSAPALPWSLEDMVADAVSVLDHLGWHESVTVVGYSLGGFTAELLARTHPGRVAHAVLVGGHNQAAEVSRAARETRLAIGDNPQALEAFEKFTTFVTTLDTEALTQRPALAKTWWEVLDFQSAAWSAPHAREGQGQAVGAWITGTAERPELPEMAPRPSFTLLSFHGDLHMPAGAPAERAAETLGGDDWVDLVSLPGGHGALFANPKPVVAAIVDAVSSSTPRS</sequence>
<dbReference type="SUPFAM" id="SSF53474">
    <property type="entry name" value="alpha/beta-Hydrolases"/>
    <property type="match status" value="1"/>
</dbReference>
<organism evidence="3 4">
    <name type="scientific">Dietzia timorensis</name>
    <dbReference type="NCBI Taxonomy" id="499555"/>
    <lineage>
        <taxon>Bacteria</taxon>
        <taxon>Bacillati</taxon>
        <taxon>Actinomycetota</taxon>
        <taxon>Actinomycetes</taxon>
        <taxon>Mycobacteriales</taxon>
        <taxon>Dietziaceae</taxon>
        <taxon>Dietzia</taxon>
    </lineage>
</organism>
<evidence type="ECO:0000313" key="4">
    <source>
        <dbReference type="Proteomes" id="UP000186104"/>
    </source>
</evidence>
<evidence type="ECO:0000259" key="2">
    <source>
        <dbReference type="Pfam" id="PF00561"/>
    </source>
</evidence>
<protein>
    <submittedName>
        <fullName evidence="3">Putative aminoacrylate hydrolase RutD</fullName>
    </submittedName>
</protein>
<dbReference type="GO" id="GO:0016787">
    <property type="term" value="F:hydrolase activity"/>
    <property type="evidence" value="ECO:0007669"/>
    <property type="project" value="UniProtKB-KW"/>
</dbReference>
<keyword evidence="4" id="KW-1185">Reference proteome</keyword>
<keyword evidence="3" id="KW-0378">Hydrolase</keyword>
<feature type="region of interest" description="Disordered" evidence="1">
    <location>
        <begin position="19"/>
        <end position="48"/>
    </location>
</feature>
<dbReference type="PANTHER" id="PTHR43433">
    <property type="entry name" value="HYDROLASE, ALPHA/BETA FOLD FAMILY PROTEIN"/>
    <property type="match status" value="1"/>
</dbReference>